<feature type="transmembrane region" description="Helical" evidence="7">
    <location>
        <begin position="51"/>
        <end position="74"/>
    </location>
</feature>
<dbReference type="PANTHER" id="PTHR43044">
    <property type="match status" value="1"/>
</dbReference>
<feature type="transmembrane region" description="Helical" evidence="7">
    <location>
        <begin position="191"/>
        <end position="218"/>
    </location>
</feature>
<feature type="transmembrane region" description="Helical" evidence="7">
    <location>
        <begin position="86"/>
        <end position="105"/>
    </location>
</feature>
<name>A0A1G9BNC3_9BACT</name>
<dbReference type="RefSeq" id="WP_092157640.1">
    <property type="nucleotide sequence ID" value="NZ_FNGA01000001.1"/>
</dbReference>
<evidence type="ECO:0000256" key="3">
    <source>
        <dbReference type="ARBA" id="ARBA00022475"/>
    </source>
</evidence>
<feature type="transmembrane region" description="Helical" evidence="7">
    <location>
        <begin position="125"/>
        <end position="148"/>
    </location>
</feature>
<dbReference type="EMBL" id="FNGA01000001">
    <property type="protein sequence ID" value="SDK40750.1"/>
    <property type="molecule type" value="Genomic_DNA"/>
</dbReference>
<keyword evidence="9" id="KW-1185">Reference proteome</keyword>
<accession>A0A1G9BNC3</accession>
<dbReference type="Gene3D" id="1.20.1630.10">
    <property type="entry name" value="Formate dehydrogenase/DMSO reductase domain"/>
    <property type="match status" value="1"/>
</dbReference>
<dbReference type="Pfam" id="PF03916">
    <property type="entry name" value="NrfD"/>
    <property type="match status" value="1"/>
</dbReference>
<feature type="transmembrane region" description="Helical" evidence="7">
    <location>
        <begin position="239"/>
        <end position="263"/>
    </location>
</feature>
<gene>
    <name evidence="8" type="ORF">SAMN05660337_0354</name>
</gene>
<dbReference type="Proteomes" id="UP000199053">
    <property type="component" value="Unassembled WGS sequence"/>
</dbReference>
<comment type="similarity">
    <text evidence="2">Belongs to the NrfD family.</text>
</comment>
<dbReference type="NCBIfam" id="NF045798">
    <property type="entry name" value="DsrP"/>
    <property type="match status" value="1"/>
</dbReference>
<dbReference type="GO" id="GO:0005886">
    <property type="term" value="C:plasma membrane"/>
    <property type="evidence" value="ECO:0007669"/>
    <property type="project" value="UniProtKB-SubCell"/>
</dbReference>
<dbReference type="STRING" id="246191.SAMN05660337_0354"/>
<keyword evidence="4 7" id="KW-0812">Transmembrane</keyword>
<keyword evidence="6 7" id="KW-0472">Membrane</keyword>
<proteinExistence type="inferred from homology"/>
<keyword evidence="5 7" id="KW-1133">Transmembrane helix</keyword>
<evidence type="ECO:0000256" key="4">
    <source>
        <dbReference type="ARBA" id="ARBA00022692"/>
    </source>
</evidence>
<feature type="transmembrane region" description="Helical" evidence="7">
    <location>
        <begin position="160"/>
        <end position="185"/>
    </location>
</feature>
<protein>
    <submittedName>
        <fullName evidence="8">Putative sulfite reductase-associated electron transfer protein DsrP</fullName>
    </submittedName>
</protein>
<dbReference type="InterPro" id="IPR054823">
    <property type="entry name" value="DsrP-like"/>
</dbReference>
<evidence type="ECO:0000256" key="6">
    <source>
        <dbReference type="ARBA" id="ARBA00023136"/>
    </source>
</evidence>
<dbReference type="AlphaFoldDB" id="A0A1G9BNC3"/>
<evidence type="ECO:0000313" key="8">
    <source>
        <dbReference type="EMBL" id="SDK40750.1"/>
    </source>
</evidence>
<organism evidence="8 9">
    <name type="scientific">Maridesulfovibrio ferrireducens</name>
    <dbReference type="NCBI Taxonomy" id="246191"/>
    <lineage>
        <taxon>Bacteria</taxon>
        <taxon>Pseudomonadati</taxon>
        <taxon>Thermodesulfobacteriota</taxon>
        <taxon>Desulfovibrionia</taxon>
        <taxon>Desulfovibrionales</taxon>
        <taxon>Desulfovibrionaceae</taxon>
        <taxon>Maridesulfovibrio</taxon>
    </lineage>
</organism>
<feature type="transmembrane region" description="Helical" evidence="7">
    <location>
        <begin position="283"/>
        <end position="303"/>
    </location>
</feature>
<evidence type="ECO:0000256" key="1">
    <source>
        <dbReference type="ARBA" id="ARBA00004651"/>
    </source>
</evidence>
<keyword evidence="3" id="KW-1003">Cell membrane</keyword>
<comment type="subcellular location">
    <subcellularLocation>
        <location evidence="1">Cell membrane</location>
        <topology evidence="1">Multi-pass membrane protein</topology>
    </subcellularLocation>
</comment>
<evidence type="ECO:0000256" key="5">
    <source>
        <dbReference type="ARBA" id="ARBA00022989"/>
    </source>
</evidence>
<evidence type="ECO:0000313" key="9">
    <source>
        <dbReference type="Proteomes" id="UP000199053"/>
    </source>
</evidence>
<evidence type="ECO:0000256" key="7">
    <source>
        <dbReference type="SAM" id="Phobius"/>
    </source>
</evidence>
<dbReference type="InterPro" id="IPR005614">
    <property type="entry name" value="NrfD-like"/>
</dbReference>
<dbReference type="OrthoDB" id="9768846at2"/>
<feature type="transmembrane region" description="Helical" evidence="7">
    <location>
        <begin position="12"/>
        <end position="31"/>
    </location>
</feature>
<reference evidence="9" key="1">
    <citation type="submission" date="2016-10" db="EMBL/GenBank/DDBJ databases">
        <authorList>
            <person name="Varghese N."/>
            <person name="Submissions S."/>
        </authorList>
    </citation>
    <scope>NUCLEOTIDE SEQUENCE [LARGE SCALE GENOMIC DNA]</scope>
    <source>
        <strain evidence="9">DSM 16995</strain>
    </source>
</reference>
<feature type="transmembrane region" description="Helical" evidence="7">
    <location>
        <begin position="355"/>
        <end position="373"/>
    </location>
</feature>
<feature type="transmembrane region" description="Helical" evidence="7">
    <location>
        <begin position="315"/>
        <end position="335"/>
    </location>
</feature>
<evidence type="ECO:0000256" key="2">
    <source>
        <dbReference type="ARBA" id="ARBA00008929"/>
    </source>
</evidence>
<sequence>MLEKALKGGPKYWSWIFFLLLIIGAGFTVYLNQLQEGLTVTGLSRDVSWGFYIAQFTYLVGLAASGVMIVLPYYFHHYKKFKGMVIMGEFMAIAAVIMCLGFIIVDIGQPQRMMNMIFHPTPNSILFWDMIVLNGYLLLNVVIGWTCLESERQRVKPPKWIRPLAYTSIVWAFSIHTVTAFLYAGLPGRHYWLTAILAARFLASAFCAGPAILLLVVFITRKVTDYDPGKAAINTLTKIITYAMLVNVFFFLLEVFTAFYSNIPGHTHSLAYLFVGSHGHTELVPWMWTATVFAFISLALLVPPKLRDNQKLLPWALILLVIATWIDKGLALLIGGLTPNPFNEITTYWPTGKELMVSLMVYAIGALVLTILYKVATDIKRDLGELVEPE</sequence>
<dbReference type="PANTHER" id="PTHR43044:SF2">
    <property type="entry name" value="POLYSULPHIDE REDUCTASE NRFD"/>
    <property type="match status" value="1"/>
</dbReference>